<evidence type="ECO:0000256" key="1">
    <source>
        <dbReference type="ARBA" id="ARBA00007587"/>
    </source>
</evidence>
<protein>
    <recommendedName>
        <fullName evidence="2 8">Thymidine kinase</fullName>
        <ecNumber evidence="2 8">2.7.1.21</ecNumber>
    </recommendedName>
</protein>
<evidence type="ECO:0000256" key="8">
    <source>
        <dbReference type="HAMAP-Rule" id="MF_00124"/>
    </source>
</evidence>
<dbReference type="SUPFAM" id="SSF52540">
    <property type="entry name" value="P-loop containing nucleoside triphosphate hydrolases"/>
    <property type="match status" value="1"/>
</dbReference>
<feature type="active site" description="Proton acceptor" evidence="8 9">
    <location>
        <position position="86"/>
    </location>
</feature>
<evidence type="ECO:0000256" key="10">
    <source>
        <dbReference type="PIRSR" id="PIRSR035805-2"/>
    </source>
</evidence>
<proteinExistence type="inferred from homology"/>
<feature type="binding site" evidence="10">
    <location>
        <begin position="168"/>
        <end position="171"/>
    </location>
    <ligand>
        <name>substrate</name>
    </ligand>
</feature>
<evidence type="ECO:0000256" key="5">
    <source>
        <dbReference type="ARBA" id="ARBA00022741"/>
    </source>
</evidence>
<sequence length="201" mass="22443">MAQLFFEYGAMNSGKSIEILKVAHNYESQGKNILLMTPAADTRSGTGIVSSRIGLERPAVAIQKADNLFDIVKHHQTNLAAVLIDEAQFLFPEQVDQLAQVVDELHIPAMAFGLKQDAFNQLFPGSKRLIEMADKLEEMKTICAFCGKKAITQLRIVDGEPQREGQQVFIGGDEAYIPTCRHHWYHPDMAKISDLFPKEGK</sequence>
<dbReference type="GO" id="GO:0046104">
    <property type="term" value="P:thymidine metabolic process"/>
    <property type="evidence" value="ECO:0007669"/>
    <property type="project" value="TreeGrafter"/>
</dbReference>
<evidence type="ECO:0000313" key="13">
    <source>
        <dbReference type="EMBL" id="TDG69616.1"/>
    </source>
</evidence>
<dbReference type="PANTHER" id="PTHR11441:SF0">
    <property type="entry name" value="THYMIDINE KINASE, CYTOSOLIC"/>
    <property type="match status" value="1"/>
</dbReference>
<evidence type="ECO:0000256" key="4">
    <source>
        <dbReference type="ARBA" id="ARBA00022679"/>
    </source>
</evidence>
<dbReference type="STRING" id="907931.GCA_000165675_00294"/>
<dbReference type="InterPro" id="IPR020633">
    <property type="entry name" value="Thymidine_kinase_CS"/>
</dbReference>
<evidence type="ECO:0000256" key="6">
    <source>
        <dbReference type="ARBA" id="ARBA00022777"/>
    </source>
</evidence>
<evidence type="ECO:0000256" key="2">
    <source>
        <dbReference type="ARBA" id="ARBA00012118"/>
    </source>
</evidence>
<dbReference type="GO" id="GO:0071897">
    <property type="term" value="P:DNA biosynthetic process"/>
    <property type="evidence" value="ECO:0007669"/>
    <property type="project" value="UniProtKB-KW"/>
</dbReference>
<organism evidence="13 14">
    <name type="scientific">Leuconostoc fallax</name>
    <dbReference type="NCBI Taxonomy" id="1251"/>
    <lineage>
        <taxon>Bacteria</taxon>
        <taxon>Bacillati</taxon>
        <taxon>Bacillota</taxon>
        <taxon>Bacilli</taxon>
        <taxon>Lactobacillales</taxon>
        <taxon>Lactobacillaceae</taxon>
        <taxon>Leuconostoc</taxon>
    </lineage>
</organism>
<accession>A0A4R5NAS1</accession>
<dbReference type="InterPro" id="IPR001267">
    <property type="entry name" value="Thymidine_kinase"/>
</dbReference>
<dbReference type="Pfam" id="PF00265">
    <property type="entry name" value="TK"/>
    <property type="match status" value="1"/>
</dbReference>
<dbReference type="GO" id="GO:0005524">
    <property type="term" value="F:ATP binding"/>
    <property type="evidence" value="ECO:0007669"/>
    <property type="project" value="UniProtKB-UniRule"/>
</dbReference>
<dbReference type="Gene3D" id="3.40.50.300">
    <property type="entry name" value="P-loop containing nucleotide triphosphate hydrolases"/>
    <property type="match status" value="1"/>
</dbReference>
<evidence type="ECO:0000256" key="9">
    <source>
        <dbReference type="PIRSR" id="PIRSR035805-1"/>
    </source>
</evidence>
<dbReference type="GO" id="GO:0005829">
    <property type="term" value="C:cytosol"/>
    <property type="evidence" value="ECO:0007669"/>
    <property type="project" value="TreeGrafter"/>
</dbReference>
<keyword evidence="8" id="KW-0479">Metal-binding</keyword>
<comment type="subunit">
    <text evidence="8">Homotetramer.</text>
</comment>
<feature type="binding site" evidence="8">
    <location>
        <position position="143"/>
    </location>
    <ligand>
        <name>Zn(2+)</name>
        <dbReference type="ChEBI" id="CHEBI:29105"/>
    </ligand>
</feature>
<dbReference type="EC" id="2.7.1.21" evidence="2 8"/>
<dbReference type="EMBL" id="PUFI01000005">
    <property type="protein sequence ID" value="TDG69616.1"/>
    <property type="molecule type" value="Genomic_DNA"/>
</dbReference>
<comment type="subcellular location">
    <subcellularLocation>
        <location evidence="8">Cytoplasm</location>
    </subcellularLocation>
</comment>
<comment type="caution">
    <text evidence="13">The sequence shown here is derived from an EMBL/GenBank/DDBJ whole genome shotgun (WGS) entry which is preliminary data.</text>
</comment>
<dbReference type="GO" id="GO:0008270">
    <property type="term" value="F:zinc ion binding"/>
    <property type="evidence" value="ECO:0007669"/>
    <property type="project" value="UniProtKB-UniRule"/>
</dbReference>
<evidence type="ECO:0000256" key="7">
    <source>
        <dbReference type="ARBA" id="ARBA00022840"/>
    </source>
</evidence>
<dbReference type="SUPFAM" id="SSF57716">
    <property type="entry name" value="Glucocorticoid receptor-like (DNA-binding domain)"/>
    <property type="match status" value="1"/>
</dbReference>
<keyword evidence="3 8" id="KW-0237">DNA synthesis</keyword>
<dbReference type="GO" id="GO:0004797">
    <property type="term" value="F:thymidine kinase activity"/>
    <property type="evidence" value="ECO:0007669"/>
    <property type="project" value="UniProtKB-UniRule"/>
</dbReference>
<keyword evidence="5 8" id="KW-0547">Nucleotide-binding</keyword>
<dbReference type="NCBIfam" id="NF003300">
    <property type="entry name" value="PRK04296.1-5"/>
    <property type="match status" value="1"/>
</dbReference>
<name>A0A4R5NAS1_9LACO</name>
<keyword evidence="7 8" id="KW-0067">ATP-binding</keyword>
<dbReference type="RefSeq" id="WP_010008795.1">
    <property type="nucleotide sequence ID" value="NZ_JAGYGP010000001.1"/>
</dbReference>
<feature type="binding site" evidence="8">
    <location>
        <begin position="9"/>
        <end position="16"/>
    </location>
    <ligand>
        <name>ATP</name>
        <dbReference type="ChEBI" id="CHEBI:30616"/>
    </ligand>
</feature>
<dbReference type="Proteomes" id="UP000295681">
    <property type="component" value="Unassembled WGS sequence"/>
</dbReference>
<dbReference type="HAMAP" id="MF_00124">
    <property type="entry name" value="Thymidine_kinase"/>
    <property type="match status" value="1"/>
</dbReference>
<keyword evidence="8" id="KW-0963">Cytoplasm</keyword>
<gene>
    <name evidence="8" type="primary">tdk</name>
    <name evidence="13" type="ORF">C5L23_001078</name>
</gene>
<comment type="similarity">
    <text evidence="1 8 12">Belongs to the thymidine kinase family.</text>
</comment>
<dbReference type="PIRSF" id="PIRSF035805">
    <property type="entry name" value="TK_cell"/>
    <property type="match status" value="1"/>
</dbReference>
<feature type="binding site" evidence="8">
    <location>
        <position position="183"/>
    </location>
    <ligand>
        <name>Zn(2+)</name>
        <dbReference type="ChEBI" id="CHEBI:29105"/>
    </ligand>
</feature>
<feature type="binding site" evidence="8">
    <location>
        <position position="146"/>
    </location>
    <ligand>
        <name>Zn(2+)</name>
        <dbReference type="ChEBI" id="CHEBI:29105"/>
    </ligand>
</feature>
<reference evidence="13 14" key="1">
    <citation type="journal article" date="2019" name="Appl. Microbiol. Biotechnol.">
        <title>Uncovering carbohydrate metabolism through a genotype-phenotype association study of 56 lactic acid bacteria genomes.</title>
        <authorList>
            <person name="Buron-Moles G."/>
            <person name="Chailyan A."/>
            <person name="Dolejs I."/>
            <person name="Forster J."/>
            <person name="Miks M.H."/>
        </authorList>
    </citation>
    <scope>NUCLEOTIDE SEQUENCE [LARGE SCALE GENOMIC DNA]</scope>
    <source>
        <strain evidence="13 14">ATCC 700006</strain>
    </source>
</reference>
<evidence type="ECO:0000256" key="11">
    <source>
        <dbReference type="RuleBase" id="RU000544"/>
    </source>
</evidence>
<keyword evidence="6 8" id="KW-0418">Kinase</keyword>
<keyword evidence="4 8" id="KW-0808">Transferase</keyword>
<feature type="binding site" evidence="10">
    <location>
        <position position="176"/>
    </location>
    <ligand>
        <name>substrate</name>
    </ligand>
</feature>
<evidence type="ECO:0000256" key="12">
    <source>
        <dbReference type="RuleBase" id="RU004165"/>
    </source>
</evidence>
<dbReference type="AlphaFoldDB" id="A0A4R5NAS1"/>
<dbReference type="InterPro" id="IPR027417">
    <property type="entry name" value="P-loop_NTPase"/>
</dbReference>
<feature type="binding site" evidence="8">
    <location>
        <begin position="85"/>
        <end position="88"/>
    </location>
    <ligand>
        <name>ATP</name>
        <dbReference type="ChEBI" id="CHEBI:30616"/>
    </ligand>
</feature>
<comment type="catalytic activity">
    <reaction evidence="8 11">
        <text>thymidine + ATP = dTMP + ADP + H(+)</text>
        <dbReference type="Rhea" id="RHEA:19129"/>
        <dbReference type="ChEBI" id="CHEBI:15378"/>
        <dbReference type="ChEBI" id="CHEBI:17748"/>
        <dbReference type="ChEBI" id="CHEBI:30616"/>
        <dbReference type="ChEBI" id="CHEBI:63528"/>
        <dbReference type="ChEBI" id="CHEBI:456216"/>
        <dbReference type="EC" id="2.7.1.21"/>
    </reaction>
</comment>
<dbReference type="PROSITE" id="PS00603">
    <property type="entry name" value="TK_CELLULAR_TYPE"/>
    <property type="match status" value="1"/>
</dbReference>
<dbReference type="PANTHER" id="PTHR11441">
    <property type="entry name" value="THYMIDINE KINASE"/>
    <property type="match status" value="1"/>
</dbReference>
<evidence type="ECO:0000313" key="14">
    <source>
        <dbReference type="Proteomes" id="UP000295681"/>
    </source>
</evidence>
<feature type="binding site" evidence="8">
    <location>
        <position position="180"/>
    </location>
    <ligand>
        <name>Zn(2+)</name>
        <dbReference type="ChEBI" id="CHEBI:29105"/>
    </ligand>
</feature>
<dbReference type="Gene3D" id="3.30.60.20">
    <property type="match status" value="1"/>
</dbReference>
<keyword evidence="14" id="KW-1185">Reference proteome</keyword>
<keyword evidence="8" id="KW-0862">Zinc</keyword>
<evidence type="ECO:0000256" key="3">
    <source>
        <dbReference type="ARBA" id="ARBA00022634"/>
    </source>
</evidence>